<sequence length="151" mass="16518">MLISTPQPRLSTFTKKLAAKVKGPRKSQKVVESFCTGAAGSAGHDRLLPSYVLLLCRVFLLWQMLFPGLEVFVAGFVWCTWVARCCCLGVALAFVGPCVAAIVLPVLRLFVQSPLLAFVCFWGVGGCVKDCISLALFAPFVLLRLWLGFYV</sequence>
<keyword evidence="2" id="KW-1185">Reference proteome</keyword>
<comment type="caution">
    <text evidence="1">The sequence shown here is derived from an EMBL/GenBank/DDBJ whole genome shotgun (WGS) entry which is preliminary data.</text>
</comment>
<gene>
    <name evidence="1" type="ORF">Patl1_21247</name>
</gene>
<proteinExistence type="predicted"/>
<protein>
    <submittedName>
        <fullName evidence="1">Uncharacterized protein</fullName>
    </submittedName>
</protein>
<reference evidence="2" key="1">
    <citation type="journal article" date="2023" name="G3 (Bethesda)">
        <title>Genome assembly and association tests identify interacting loci associated with vigor, precocity, and sex in interspecific pistachio rootstocks.</title>
        <authorList>
            <person name="Palmer W."/>
            <person name="Jacygrad E."/>
            <person name="Sagayaradj S."/>
            <person name="Cavanaugh K."/>
            <person name="Han R."/>
            <person name="Bertier L."/>
            <person name="Beede B."/>
            <person name="Kafkas S."/>
            <person name="Golino D."/>
            <person name="Preece J."/>
            <person name="Michelmore R."/>
        </authorList>
    </citation>
    <scope>NUCLEOTIDE SEQUENCE [LARGE SCALE GENOMIC DNA]</scope>
</reference>
<dbReference type="EMBL" id="CM047900">
    <property type="protein sequence ID" value="KAJ0098903.1"/>
    <property type="molecule type" value="Genomic_DNA"/>
</dbReference>
<dbReference type="Proteomes" id="UP001164250">
    <property type="component" value="Chromosome 4"/>
</dbReference>
<evidence type="ECO:0000313" key="1">
    <source>
        <dbReference type="EMBL" id="KAJ0098903.1"/>
    </source>
</evidence>
<name>A0ACC1BJ69_9ROSI</name>
<organism evidence="1 2">
    <name type="scientific">Pistacia atlantica</name>
    <dbReference type="NCBI Taxonomy" id="434234"/>
    <lineage>
        <taxon>Eukaryota</taxon>
        <taxon>Viridiplantae</taxon>
        <taxon>Streptophyta</taxon>
        <taxon>Embryophyta</taxon>
        <taxon>Tracheophyta</taxon>
        <taxon>Spermatophyta</taxon>
        <taxon>Magnoliopsida</taxon>
        <taxon>eudicotyledons</taxon>
        <taxon>Gunneridae</taxon>
        <taxon>Pentapetalae</taxon>
        <taxon>rosids</taxon>
        <taxon>malvids</taxon>
        <taxon>Sapindales</taxon>
        <taxon>Anacardiaceae</taxon>
        <taxon>Pistacia</taxon>
    </lineage>
</organism>
<evidence type="ECO:0000313" key="2">
    <source>
        <dbReference type="Proteomes" id="UP001164250"/>
    </source>
</evidence>
<accession>A0ACC1BJ69</accession>